<protein>
    <recommendedName>
        <fullName evidence="4">DUF2975 domain-containing protein</fullName>
    </recommendedName>
</protein>
<evidence type="ECO:0000256" key="1">
    <source>
        <dbReference type="SAM" id="Phobius"/>
    </source>
</evidence>
<dbReference type="Pfam" id="PF11188">
    <property type="entry name" value="DUF2975"/>
    <property type="match status" value="1"/>
</dbReference>
<feature type="transmembrane region" description="Helical" evidence="1">
    <location>
        <begin position="56"/>
        <end position="76"/>
    </location>
</feature>
<keyword evidence="1" id="KW-1133">Transmembrane helix</keyword>
<dbReference type="AlphaFoldDB" id="A0A238U4Z9"/>
<feature type="transmembrane region" description="Helical" evidence="1">
    <location>
        <begin position="106"/>
        <end position="124"/>
    </location>
</feature>
<dbReference type="Proteomes" id="UP000215214">
    <property type="component" value="Chromosome TJEJU"/>
</dbReference>
<feature type="transmembrane region" description="Helical" evidence="1">
    <location>
        <begin position="155"/>
        <end position="172"/>
    </location>
</feature>
<proteinExistence type="predicted"/>
<keyword evidence="1" id="KW-0472">Membrane</keyword>
<dbReference type="EMBL" id="LT899436">
    <property type="protein sequence ID" value="SNR14115.1"/>
    <property type="molecule type" value="Genomic_DNA"/>
</dbReference>
<feature type="transmembrane region" description="Helical" evidence="1">
    <location>
        <begin position="7"/>
        <end position="24"/>
    </location>
</feature>
<evidence type="ECO:0000313" key="2">
    <source>
        <dbReference type="EMBL" id="SNR14115.1"/>
    </source>
</evidence>
<name>A0A238U4Z9_9FLAO</name>
<keyword evidence="3" id="KW-1185">Reference proteome</keyword>
<evidence type="ECO:0008006" key="4">
    <source>
        <dbReference type="Google" id="ProtNLM"/>
    </source>
</evidence>
<dbReference type="OrthoDB" id="1189314at2"/>
<gene>
    <name evidence="2" type="ORF">TJEJU_0316</name>
</gene>
<organism evidence="2 3">
    <name type="scientific">Tenacibaculum jejuense</name>
    <dbReference type="NCBI Taxonomy" id="584609"/>
    <lineage>
        <taxon>Bacteria</taxon>
        <taxon>Pseudomonadati</taxon>
        <taxon>Bacteroidota</taxon>
        <taxon>Flavobacteriia</taxon>
        <taxon>Flavobacteriales</taxon>
        <taxon>Flavobacteriaceae</taxon>
        <taxon>Tenacibaculum</taxon>
    </lineage>
</organism>
<sequence>MKTALNLLKIIVLLFIISLSIDSVRKVFHFIQHIVNGGQKIEIFKIQLTDHFNTNLYHFFLATVILLGLYLLYLLFSFKTVISNFINDTIFTPENCDRLKKIGNGLIIYATVLIVLEIFFRGFLGLNEIRFSNDPAVNLGYNLGYASATIIKQKLPIFLIALFIQFISYVLVKGNVLQQENDLTI</sequence>
<accession>A0A238U4Z9</accession>
<dbReference type="KEGG" id="tje:TJEJU_0316"/>
<keyword evidence="1" id="KW-0812">Transmembrane</keyword>
<dbReference type="InterPro" id="IPR021354">
    <property type="entry name" value="DUF2975"/>
</dbReference>
<reference evidence="2 3" key="1">
    <citation type="submission" date="2017-07" db="EMBL/GenBank/DDBJ databases">
        <authorList>
            <person name="Sun Z.S."/>
            <person name="Albrecht U."/>
            <person name="Echele G."/>
            <person name="Lee C.C."/>
        </authorList>
    </citation>
    <scope>NUCLEOTIDE SEQUENCE [LARGE SCALE GENOMIC DNA]</scope>
    <source>
        <strain evidence="3">type strain: KCTC 22618</strain>
    </source>
</reference>
<dbReference type="RefSeq" id="WP_157730044.1">
    <property type="nucleotide sequence ID" value="NZ_LT899436.1"/>
</dbReference>
<evidence type="ECO:0000313" key="3">
    <source>
        <dbReference type="Proteomes" id="UP000215214"/>
    </source>
</evidence>